<evidence type="ECO:0000259" key="5">
    <source>
        <dbReference type="SMART" id="SM00642"/>
    </source>
</evidence>
<dbReference type="InterPro" id="IPR004193">
    <property type="entry name" value="Glyco_hydro_13_N"/>
</dbReference>
<dbReference type="SUPFAM" id="SSF51445">
    <property type="entry name" value="(Trans)glycosidases"/>
    <property type="match status" value="1"/>
</dbReference>
<dbReference type="Gene3D" id="2.60.40.10">
    <property type="entry name" value="Immunoglobulins"/>
    <property type="match status" value="1"/>
</dbReference>
<feature type="domain" description="Glycosyl hydrolase family 13 catalytic" evidence="5">
    <location>
        <begin position="171"/>
        <end position="565"/>
    </location>
</feature>
<sequence length="682" mass="77952">MVDLIRTKFFTYSFLKVAIKLKKDSLMTQLHSRPYPLGATVSTEGCNFSIHAPSSKDIQLALFAEDGTYTLHDLSGEYAGIRHTFIPDIKPGQKYGYIVTHQGQPLLISDPYAKSIDKALHYQPPFSPIKSFDMPKCVVLEDNFDWQDTDHPRIPREEMVLFETHVKGLTQQHPEVASDTKGRYLGLSSPEMLAFFKQQNINTLQLLPVAACMHETHLLKMDKVNYWGYNPYLFMVPDPRYAEKDAVTELKTTIRELHKHGIEVILDVVYNHTAEGGEGSTIFNLKALDSRFYIKHGQHFANFTGCGNTVDLTYQPAMNLVMDTLRYWVSEFKVDGFRFDLAATLGRQGDNYNPEAAFFKAVAQDPTLRETKLIAEPWDIGPNGYQVGNFPFGWNECNDKLRDISRSFWRGDQGYLKEFATRLMGSRDIYSAANWPHKLTVNYITYHDGFTLQDLVSYKHKHNEANGEENRDGHGDNRSENYGVEGETENLMIIATREKQKRNLMASLLFAFGIPHILTADVLSHTQGGNNNAYCQDNETSWLNWTKSERKEDFKAWISQMVANRNQYMVPFIRAFSGENRNNNRIFWRRINGSLMEHDDWNRLSSVALHLGIGKEGQELVYLINQTNAPACFKLPSERGQEWVTVCDTNVRNLNPGHAEGEVLLSPTSMAILHYQPTKKLS</sequence>
<proteinExistence type="inferred from homology"/>
<evidence type="ECO:0000256" key="4">
    <source>
        <dbReference type="SAM" id="MobiDB-lite"/>
    </source>
</evidence>
<keyword evidence="2" id="KW-0378">Hydrolase</keyword>
<dbReference type="KEGG" id="vha:VIBHAR_04820"/>
<dbReference type="SMART" id="SM00642">
    <property type="entry name" value="Aamy"/>
    <property type="match status" value="1"/>
</dbReference>
<dbReference type="Pfam" id="PF02922">
    <property type="entry name" value="CBM_48"/>
    <property type="match status" value="1"/>
</dbReference>
<feature type="region of interest" description="Disordered" evidence="4">
    <location>
        <begin position="463"/>
        <end position="482"/>
    </location>
</feature>
<comment type="similarity">
    <text evidence="1">Belongs to the glycosyl hydrolase 13 family.</text>
</comment>
<feature type="compositionally biased region" description="Basic and acidic residues" evidence="4">
    <location>
        <begin position="463"/>
        <end position="479"/>
    </location>
</feature>
<reference evidence="6 7" key="1">
    <citation type="submission" date="2007-08" db="EMBL/GenBank/DDBJ databases">
        <authorList>
            <consortium name="The Vibrio harveyi Genome Sequencing Project"/>
            <person name="Bassler B."/>
            <person name="Clifton S.W."/>
            <person name="Fulton L."/>
            <person name="Delehaunty K."/>
            <person name="Fronick C."/>
            <person name="Harrison M."/>
            <person name="Markivic C."/>
            <person name="Fulton R."/>
            <person name="Tin-Wollam A.-M."/>
            <person name="Shah N."/>
            <person name="Pepin K."/>
            <person name="Nash W."/>
            <person name="Thiruvilangam P."/>
            <person name="Bhonagiri V."/>
            <person name="Waters C."/>
            <person name="Tu K.C."/>
            <person name="Irgon J."/>
            <person name="Wilson R.K."/>
        </authorList>
    </citation>
    <scope>NUCLEOTIDE SEQUENCE [LARGE SCALE GENOMIC DNA]</scope>
    <source>
        <strain evidence="7">ATCC BAA-1116 / BB120</strain>
    </source>
</reference>
<dbReference type="SUPFAM" id="SSF81296">
    <property type="entry name" value="E set domains"/>
    <property type="match status" value="1"/>
</dbReference>
<dbReference type="EMBL" id="CP000790">
    <property type="protein sequence ID" value="ABU72729.1"/>
    <property type="molecule type" value="Genomic_DNA"/>
</dbReference>
<evidence type="ECO:0000256" key="2">
    <source>
        <dbReference type="ARBA" id="ARBA00022801"/>
    </source>
</evidence>
<evidence type="ECO:0000256" key="3">
    <source>
        <dbReference type="ARBA" id="ARBA00023295"/>
    </source>
</evidence>
<gene>
    <name evidence="6" type="ordered locus">VIBHAR_04820</name>
</gene>
<dbReference type="NCBIfam" id="TIGR02100">
    <property type="entry name" value="glgX_debranch"/>
    <property type="match status" value="1"/>
</dbReference>
<organism evidence="6 7">
    <name type="scientific">Vibrio campbellii (strain ATCC BAA-1116)</name>
    <dbReference type="NCBI Taxonomy" id="2902295"/>
    <lineage>
        <taxon>Bacteria</taxon>
        <taxon>Pseudomonadati</taxon>
        <taxon>Pseudomonadota</taxon>
        <taxon>Gammaproteobacteria</taxon>
        <taxon>Vibrionales</taxon>
        <taxon>Vibrionaceae</taxon>
        <taxon>Vibrio</taxon>
    </lineage>
</organism>
<dbReference type="CDD" id="cd02856">
    <property type="entry name" value="E_set_GDE_Isoamylase_N"/>
    <property type="match status" value="1"/>
</dbReference>
<dbReference type="InterPro" id="IPR013780">
    <property type="entry name" value="Glyco_hydro_b"/>
</dbReference>
<name>A7N5S6_VIBC1</name>
<dbReference type="InterPro" id="IPR006047">
    <property type="entry name" value="GH13_cat_dom"/>
</dbReference>
<evidence type="ECO:0000313" key="6">
    <source>
        <dbReference type="EMBL" id="ABU72729.1"/>
    </source>
</evidence>
<dbReference type="SUPFAM" id="SSF51011">
    <property type="entry name" value="Glycosyl hydrolase domain"/>
    <property type="match status" value="1"/>
</dbReference>
<keyword evidence="3" id="KW-0326">Glycosidase</keyword>
<dbReference type="InterPro" id="IPR013783">
    <property type="entry name" value="Ig-like_fold"/>
</dbReference>
<dbReference type="GO" id="GO:0005980">
    <property type="term" value="P:glycogen catabolic process"/>
    <property type="evidence" value="ECO:0007669"/>
    <property type="project" value="InterPro"/>
</dbReference>
<dbReference type="Proteomes" id="UP000008152">
    <property type="component" value="Chromosome II"/>
</dbReference>
<dbReference type="CDD" id="cd11326">
    <property type="entry name" value="AmyAc_Glg_debranch"/>
    <property type="match status" value="1"/>
</dbReference>
<dbReference type="CAZy" id="GH13">
    <property type="family name" value="Glycoside Hydrolase Family 13"/>
</dbReference>
<dbReference type="InterPro" id="IPR011837">
    <property type="entry name" value="Glycogen_debranch_GlgX"/>
</dbReference>
<dbReference type="AlphaFoldDB" id="A7N5S6"/>
<accession>A7N5S6</accession>
<dbReference type="InterPro" id="IPR017853">
    <property type="entry name" value="GH"/>
</dbReference>
<dbReference type="InterPro" id="IPR044505">
    <property type="entry name" value="GlgX_Isoamylase_N_E_set"/>
</dbReference>
<dbReference type="Gene3D" id="2.60.40.1180">
    <property type="entry name" value="Golgi alpha-mannosidase II"/>
    <property type="match status" value="1"/>
</dbReference>
<evidence type="ECO:0000313" key="7">
    <source>
        <dbReference type="Proteomes" id="UP000008152"/>
    </source>
</evidence>
<dbReference type="GO" id="GO:0004135">
    <property type="term" value="F:amylo-alpha-1,6-glucosidase activity"/>
    <property type="evidence" value="ECO:0007669"/>
    <property type="project" value="InterPro"/>
</dbReference>
<dbReference type="PANTHER" id="PTHR43002">
    <property type="entry name" value="GLYCOGEN DEBRANCHING ENZYME"/>
    <property type="match status" value="1"/>
</dbReference>
<evidence type="ECO:0000256" key="1">
    <source>
        <dbReference type="ARBA" id="ARBA00008061"/>
    </source>
</evidence>
<dbReference type="PATRIC" id="fig|338187.25.peg.5364"/>
<dbReference type="InterPro" id="IPR014756">
    <property type="entry name" value="Ig_E-set"/>
</dbReference>
<dbReference type="CAZy" id="CBM48">
    <property type="family name" value="Carbohydrate-Binding Module Family 48"/>
</dbReference>
<protein>
    <recommendedName>
        <fullName evidence="5">Glycosyl hydrolase family 13 catalytic domain-containing protein</fullName>
    </recommendedName>
</protein>
<dbReference type="Gene3D" id="3.20.20.80">
    <property type="entry name" value="Glycosidases"/>
    <property type="match status" value="1"/>
</dbReference>